<dbReference type="InterPro" id="IPR021385">
    <property type="entry name" value="DUF3017"/>
</dbReference>
<dbReference type="Pfam" id="PF11222">
    <property type="entry name" value="DUF3017"/>
    <property type="match status" value="1"/>
</dbReference>
<keyword evidence="1" id="KW-1133">Transmembrane helix</keyword>
<keyword evidence="1" id="KW-0472">Membrane</keyword>
<evidence type="ECO:0000313" key="3">
    <source>
        <dbReference type="Proteomes" id="UP001597229"/>
    </source>
</evidence>
<protein>
    <submittedName>
        <fullName evidence="2">DUF3017 domain-containing protein</fullName>
    </submittedName>
</protein>
<feature type="transmembrane region" description="Helical" evidence="1">
    <location>
        <begin position="49"/>
        <end position="71"/>
    </location>
</feature>
<gene>
    <name evidence="2" type="ORF">ACFQ3F_02290</name>
</gene>
<comment type="caution">
    <text evidence="2">The sequence shown here is derived from an EMBL/GenBank/DDBJ whole genome shotgun (WGS) entry which is preliminary data.</text>
</comment>
<accession>A0ABW3VV71</accession>
<evidence type="ECO:0000256" key="1">
    <source>
        <dbReference type="SAM" id="Phobius"/>
    </source>
</evidence>
<dbReference type="RefSeq" id="WP_379228061.1">
    <property type="nucleotide sequence ID" value="NZ_JBHTLX010000004.1"/>
</dbReference>
<reference evidence="3" key="1">
    <citation type="journal article" date="2019" name="Int. J. Syst. Evol. Microbiol.">
        <title>The Global Catalogue of Microorganisms (GCM) 10K type strain sequencing project: providing services to taxonomists for standard genome sequencing and annotation.</title>
        <authorList>
            <consortium name="The Broad Institute Genomics Platform"/>
            <consortium name="The Broad Institute Genome Sequencing Center for Infectious Disease"/>
            <person name="Wu L."/>
            <person name="Ma J."/>
        </authorList>
    </citation>
    <scope>NUCLEOTIDE SEQUENCE [LARGE SCALE GENOMIC DNA]</scope>
    <source>
        <strain evidence="3">CCUG 52478</strain>
    </source>
</reference>
<name>A0ABW3VV71_9ACTN</name>
<keyword evidence="3" id="KW-1185">Reference proteome</keyword>
<keyword evidence="1" id="KW-0812">Transmembrane</keyword>
<organism evidence="2 3">
    <name type="scientific">Nocardioides ginsengisoli</name>
    <dbReference type="NCBI Taxonomy" id="363868"/>
    <lineage>
        <taxon>Bacteria</taxon>
        <taxon>Bacillati</taxon>
        <taxon>Actinomycetota</taxon>
        <taxon>Actinomycetes</taxon>
        <taxon>Propionibacteriales</taxon>
        <taxon>Nocardioidaceae</taxon>
        <taxon>Nocardioides</taxon>
    </lineage>
</organism>
<evidence type="ECO:0000313" key="2">
    <source>
        <dbReference type="EMBL" id="MFD1246609.1"/>
    </source>
</evidence>
<dbReference type="Proteomes" id="UP001597229">
    <property type="component" value="Unassembled WGS sequence"/>
</dbReference>
<dbReference type="EMBL" id="JBHTLX010000004">
    <property type="protein sequence ID" value="MFD1246609.1"/>
    <property type="molecule type" value="Genomic_DNA"/>
</dbReference>
<proteinExistence type="predicted"/>
<sequence length="76" mass="7834">MLGVGVGLVVVALTEWRLGLRIIAGALGVAALLRLSLPEKDAGMLAVRHRLLDVGILLGVAIALVFLAGSIPEQPV</sequence>
<feature type="transmembrane region" description="Helical" evidence="1">
    <location>
        <begin position="18"/>
        <end position="37"/>
    </location>
</feature>